<dbReference type="EMBL" id="OU893351">
    <property type="protein sequence ID" value="CAG9790121.1"/>
    <property type="molecule type" value="Genomic_DNA"/>
</dbReference>
<gene>
    <name evidence="3" type="ORF">DIATSA_LOCUS7803</name>
</gene>
<accession>A0A9N9R5S0</accession>
<name>A0A9N9R5S0_9NEOP</name>
<proteinExistence type="predicted"/>
<keyword evidence="4" id="KW-1185">Reference proteome</keyword>
<evidence type="ECO:0008006" key="5">
    <source>
        <dbReference type="Google" id="ProtNLM"/>
    </source>
</evidence>
<sequence length="307" mass="33607">MPASESSGVGGKAVVVSISVAGAYMLLVLALMLYCRRRRLNRRQRGNYTLPAIDGGSTGDRGEKEELEMAEGREKLVEEEDKKVGNGAPAPNGRLLPHDRDSGADNSEVSAVSRASKKSGQYDHLAVPRSLLVDQITLGRGEFGEVSLAKIDMCQVKKLRNKDYAETEPKMIHVLVKALTAKDEGDLKSFLIATRTDEENAEYIERVGVPLAPAPARSAVSLSPSHRALLAARLAAAALRLASHRLTHRSHSLYLCLTHTQKRCWNKSPTDRPQFSEINDELATILKSVTADNPTQETEEKDEEIEA</sequence>
<evidence type="ECO:0000313" key="3">
    <source>
        <dbReference type="EMBL" id="CAG9790121.1"/>
    </source>
</evidence>
<organism evidence="3 4">
    <name type="scientific">Diatraea saccharalis</name>
    <name type="common">sugarcane borer</name>
    <dbReference type="NCBI Taxonomy" id="40085"/>
    <lineage>
        <taxon>Eukaryota</taxon>
        <taxon>Metazoa</taxon>
        <taxon>Ecdysozoa</taxon>
        <taxon>Arthropoda</taxon>
        <taxon>Hexapoda</taxon>
        <taxon>Insecta</taxon>
        <taxon>Pterygota</taxon>
        <taxon>Neoptera</taxon>
        <taxon>Endopterygota</taxon>
        <taxon>Lepidoptera</taxon>
        <taxon>Glossata</taxon>
        <taxon>Ditrysia</taxon>
        <taxon>Pyraloidea</taxon>
        <taxon>Crambidae</taxon>
        <taxon>Crambinae</taxon>
        <taxon>Diatraea</taxon>
    </lineage>
</organism>
<protein>
    <recommendedName>
        <fullName evidence="5">Protein kinase domain-containing protein</fullName>
    </recommendedName>
</protein>
<evidence type="ECO:0000256" key="2">
    <source>
        <dbReference type="SAM" id="Phobius"/>
    </source>
</evidence>
<dbReference type="AlphaFoldDB" id="A0A9N9R5S0"/>
<keyword evidence="2" id="KW-1133">Transmembrane helix</keyword>
<evidence type="ECO:0000313" key="4">
    <source>
        <dbReference type="Proteomes" id="UP001153714"/>
    </source>
</evidence>
<feature type="compositionally biased region" description="Basic and acidic residues" evidence="1">
    <location>
        <begin position="70"/>
        <end position="84"/>
    </location>
</feature>
<feature type="transmembrane region" description="Helical" evidence="2">
    <location>
        <begin position="13"/>
        <end position="35"/>
    </location>
</feature>
<reference evidence="3" key="2">
    <citation type="submission" date="2022-10" db="EMBL/GenBank/DDBJ databases">
        <authorList>
            <consortium name="ENA_rothamsted_submissions"/>
            <consortium name="culmorum"/>
            <person name="King R."/>
        </authorList>
    </citation>
    <scope>NUCLEOTIDE SEQUENCE</scope>
</reference>
<reference evidence="3" key="1">
    <citation type="submission" date="2021-12" db="EMBL/GenBank/DDBJ databases">
        <authorList>
            <person name="King R."/>
        </authorList>
    </citation>
    <scope>NUCLEOTIDE SEQUENCE</scope>
</reference>
<dbReference type="Proteomes" id="UP001153714">
    <property type="component" value="Chromosome 20"/>
</dbReference>
<evidence type="ECO:0000256" key="1">
    <source>
        <dbReference type="SAM" id="MobiDB-lite"/>
    </source>
</evidence>
<keyword evidence="2" id="KW-0472">Membrane</keyword>
<feature type="region of interest" description="Disordered" evidence="1">
    <location>
        <begin position="48"/>
        <end position="116"/>
    </location>
</feature>
<keyword evidence="2" id="KW-0812">Transmembrane</keyword>
<dbReference type="OrthoDB" id="2413561at2759"/>